<evidence type="ECO:0000259" key="14">
    <source>
        <dbReference type="Pfam" id="PF12781"/>
    </source>
</evidence>
<evidence type="ECO:0000259" key="15">
    <source>
        <dbReference type="Pfam" id="PF18198"/>
    </source>
</evidence>
<protein>
    <submittedName>
        <fullName evidence="16">Dynein heavy chain 10, axonemal</fullName>
    </submittedName>
</protein>
<accession>A0ABD2QDG8</accession>
<keyword evidence="12" id="KW-0966">Cell projection</keyword>
<dbReference type="InterPro" id="IPR026983">
    <property type="entry name" value="DHC"/>
</dbReference>
<dbReference type="InterPro" id="IPR042219">
    <property type="entry name" value="AAA_lid_11_sf"/>
</dbReference>
<dbReference type="EMBL" id="JBJKFK010000362">
    <property type="protein sequence ID" value="KAL3317581.1"/>
    <property type="molecule type" value="Genomic_DNA"/>
</dbReference>
<evidence type="ECO:0000256" key="3">
    <source>
        <dbReference type="ARBA" id="ARBA00022490"/>
    </source>
</evidence>
<keyword evidence="9" id="KW-0969">Cilium</keyword>
<keyword evidence="4" id="KW-0493">Microtubule</keyword>
<dbReference type="Gene3D" id="1.10.8.720">
    <property type="entry name" value="Region D6 of dynein motor"/>
    <property type="match status" value="1"/>
</dbReference>
<name>A0ABD2QDG8_9PLAT</name>
<sequence length="625" mass="72378">MYLNTKLPNPAFGPNVFGKSMVINYTVTLKGLEDQLLSVIVKCERRELEEQREHLVIETSENKKLLKDLEDSLLRELANSTGNMLDNVELVNTLEEAKKKAKEVSEKLILGAKTSADIEKLRDGYRPAARRGAILFFVLSDMSNINSMYQYSLAAYLEVFIISLKRSMPDASLTRRLNNIINTLTHNIYVYGCTGIFEKHKLLFSLQICSRLQMSENKLSVEEMDFFIKGNVSLEKPKRAKPASWIGDAGWQDIVRLQEAIPSVFNRILDDLEQNLDTWQEWYMADAPESLTLPLNYEEKLSGFQRLCLLRCLRLDRVYRAITLYITEEMGEQFVTPPILNYESIFEQSSPISPIVFILSPGSDPSNDLVKLAERLHFENGRIKFLSMGQGQEKNAASMLDSAIARGHWLMLQNCHLLVKWLRELEKILERLSKPHPDFRLWLTTEPTDAFPVGILQRSLKVVTEPPNGLKLNLRATYHKISAQSLQNCEHPAFRPLIFDLAFFHAVVQERRKYGKLGWNIPYDFNESDFQVCNQIIETYLQKAFMEGDARIPWESLKYLIGEVMYGGRAIDEFDRRILRTYMGEYFGDFIFDSFQPFHFYANENVDYYIPDFGEKEQYVGEFRI</sequence>
<dbReference type="Proteomes" id="UP001626550">
    <property type="component" value="Unassembled WGS sequence"/>
</dbReference>
<dbReference type="GO" id="GO:0005874">
    <property type="term" value="C:microtubule"/>
    <property type="evidence" value="ECO:0007669"/>
    <property type="project" value="UniProtKB-KW"/>
</dbReference>
<dbReference type="Gene3D" id="1.10.8.1220">
    <property type="match status" value="1"/>
</dbReference>
<keyword evidence="6" id="KW-0067">ATP-binding</keyword>
<dbReference type="InterPro" id="IPR004273">
    <property type="entry name" value="Dynein_heavy_D6_P-loop"/>
</dbReference>
<dbReference type="Pfam" id="PF03028">
    <property type="entry name" value="Dynein_heavy"/>
    <property type="match status" value="1"/>
</dbReference>
<dbReference type="PANTHER" id="PTHR22878:SF63">
    <property type="entry name" value="DYNEIN AXONEMAL HEAVY CHAIN 10"/>
    <property type="match status" value="1"/>
</dbReference>
<dbReference type="InterPro" id="IPR027417">
    <property type="entry name" value="P-loop_NTPase"/>
</dbReference>
<evidence type="ECO:0000256" key="4">
    <source>
        <dbReference type="ARBA" id="ARBA00022701"/>
    </source>
</evidence>
<evidence type="ECO:0000256" key="10">
    <source>
        <dbReference type="ARBA" id="ARBA00023175"/>
    </source>
</evidence>
<dbReference type="PANTHER" id="PTHR22878">
    <property type="entry name" value="DYNEIN HEAVY CHAIN 6, AXONEMAL-LIKE-RELATED"/>
    <property type="match status" value="1"/>
</dbReference>
<dbReference type="Gene3D" id="6.10.140.1060">
    <property type="match status" value="1"/>
</dbReference>
<dbReference type="Pfam" id="PF18198">
    <property type="entry name" value="AAA_lid_11"/>
    <property type="match status" value="1"/>
</dbReference>
<evidence type="ECO:0000256" key="9">
    <source>
        <dbReference type="ARBA" id="ARBA00023069"/>
    </source>
</evidence>
<evidence type="ECO:0000256" key="12">
    <source>
        <dbReference type="ARBA" id="ARBA00023273"/>
    </source>
</evidence>
<evidence type="ECO:0000256" key="2">
    <source>
        <dbReference type="ARBA" id="ARBA00008887"/>
    </source>
</evidence>
<organism evidence="16 17">
    <name type="scientific">Cichlidogyrus casuarinus</name>
    <dbReference type="NCBI Taxonomy" id="1844966"/>
    <lineage>
        <taxon>Eukaryota</taxon>
        <taxon>Metazoa</taxon>
        <taxon>Spiralia</taxon>
        <taxon>Lophotrochozoa</taxon>
        <taxon>Platyhelminthes</taxon>
        <taxon>Monogenea</taxon>
        <taxon>Monopisthocotylea</taxon>
        <taxon>Dactylogyridea</taxon>
        <taxon>Ancyrocephalidae</taxon>
        <taxon>Cichlidogyrus</taxon>
    </lineage>
</organism>
<feature type="domain" description="Dynein heavy chain region D6 P-loop" evidence="13">
    <location>
        <begin position="351"/>
        <end position="463"/>
    </location>
</feature>
<dbReference type="GO" id="GO:0005524">
    <property type="term" value="F:ATP binding"/>
    <property type="evidence" value="ECO:0007669"/>
    <property type="project" value="UniProtKB-KW"/>
</dbReference>
<keyword evidence="3" id="KW-0963">Cytoplasm</keyword>
<dbReference type="FunFam" id="3.40.50.300:FF:000153">
    <property type="entry name" value="Dynein axonemal heavy chain 1"/>
    <property type="match status" value="1"/>
</dbReference>
<dbReference type="InterPro" id="IPR041658">
    <property type="entry name" value="AAA_lid_11"/>
</dbReference>
<keyword evidence="11" id="KW-0206">Cytoskeleton</keyword>
<keyword evidence="5" id="KW-0547">Nucleotide-binding</keyword>
<comment type="caution">
    <text evidence="16">The sequence shown here is derived from an EMBL/GenBank/DDBJ whole genome shotgun (WGS) entry which is preliminary data.</text>
</comment>
<keyword evidence="10" id="KW-0505">Motor protein</keyword>
<evidence type="ECO:0000256" key="7">
    <source>
        <dbReference type="ARBA" id="ARBA00023017"/>
    </source>
</evidence>
<gene>
    <name evidence="16" type="primary">DNAH10_4</name>
    <name evidence="16" type="ORF">Ciccas_003766</name>
</gene>
<reference evidence="16 17" key="1">
    <citation type="submission" date="2024-11" db="EMBL/GenBank/DDBJ databases">
        <title>Adaptive evolution of stress response genes in parasites aligns with host niche diversity.</title>
        <authorList>
            <person name="Hahn C."/>
            <person name="Resl P."/>
        </authorList>
    </citation>
    <scope>NUCLEOTIDE SEQUENCE [LARGE SCALE GENOMIC DNA]</scope>
    <source>
        <strain evidence="16">EGGRZ-B1_66</strain>
        <tissue evidence="16">Body</tissue>
    </source>
</reference>
<keyword evidence="8" id="KW-0175">Coiled coil</keyword>
<evidence type="ECO:0000313" key="17">
    <source>
        <dbReference type="Proteomes" id="UP001626550"/>
    </source>
</evidence>
<comment type="similarity">
    <text evidence="2">Belongs to the dynein heavy chain family.</text>
</comment>
<comment type="subcellular location">
    <subcellularLocation>
        <location evidence="1">Cytoplasm</location>
        <location evidence="1">Cytoskeleton</location>
        <location evidence="1">Cilium axoneme</location>
    </subcellularLocation>
</comment>
<dbReference type="Gene3D" id="3.40.50.300">
    <property type="entry name" value="P-loop containing nucleotide triphosphate hydrolases"/>
    <property type="match status" value="2"/>
</dbReference>
<keyword evidence="7" id="KW-0243">Dynein</keyword>
<dbReference type="InterPro" id="IPR035706">
    <property type="entry name" value="AAA_9"/>
</dbReference>
<evidence type="ECO:0000256" key="8">
    <source>
        <dbReference type="ARBA" id="ARBA00023054"/>
    </source>
</evidence>
<dbReference type="Pfam" id="PF12781">
    <property type="entry name" value="AAA_9"/>
    <property type="match status" value="1"/>
</dbReference>
<evidence type="ECO:0000256" key="1">
    <source>
        <dbReference type="ARBA" id="ARBA00004430"/>
    </source>
</evidence>
<evidence type="ECO:0000313" key="16">
    <source>
        <dbReference type="EMBL" id="KAL3317581.1"/>
    </source>
</evidence>
<evidence type="ECO:0000259" key="13">
    <source>
        <dbReference type="Pfam" id="PF03028"/>
    </source>
</evidence>
<evidence type="ECO:0000256" key="6">
    <source>
        <dbReference type="ARBA" id="ARBA00022840"/>
    </source>
</evidence>
<feature type="domain" description="Dynein heavy chain AAA lid" evidence="15">
    <location>
        <begin position="494"/>
        <end position="620"/>
    </location>
</feature>
<dbReference type="FunFam" id="1.10.8.720:FF:000005">
    <property type="entry name" value="Dynein axonemal heavy chain 10"/>
    <property type="match status" value="1"/>
</dbReference>
<dbReference type="FunFam" id="1.10.8.1220:FF:000001">
    <property type="entry name" value="Dynein axonemal heavy chain 5"/>
    <property type="match status" value="1"/>
</dbReference>
<keyword evidence="17" id="KW-1185">Reference proteome</keyword>
<evidence type="ECO:0000256" key="11">
    <source>
        <dbReference type="ARBA" id="ARBA00023212"/>
    </source>
</evidence>
<dbReference type="GO" id="GO:0030286">
    <property type="term" value="C:dynein complex"/>
    <property type="evidence" value="ECO:0007669"/>
    <property type="project" value="UniProtKB-KW"/>
</dbReference>
<dbReference type="AlphaFoldDB" id="A0ABD2QDG8"/>
<dbReference type="GO" id="GO:0005930">
    <property type="term" value="C:axoneme"/>
    <property type="evidence" value="ECO:0007669"/>
    <property type="project" value="UniProtKB-SubCell"/>
</dbReference>
<evidence type="ECO:0000256" key="5">
    <source>
        <dbReference type="ARBA" id="ARBA00022741"/>
    </source>
</evidence>
<feature type="domain" description="Dynein heavy chain ATP-binding dynein motor region" evidence="14">
    <location>
        <begin position="1"/>
        <end position="104"/>
    </location>
</feature>
<proteinExistence type="inferred from homology"/>